<dbReference type="Pfam" id="PF03372">
    <property type="entry name" value="Exo_endo_phos"/>
    <property type="match status" value="1"/>
</dbReference>
<dbReference type="InterPro" id="IPR050410">
    <property type="entry name" value="CCR4/nocturin_mRNA_transcr"/>
</dbReference>
<dbReference type="InterPro" id="IPR005135">
    <property type="entry name" value="Endo/exonuclease/phosphatase"/>
</dbReference>
<comment type="caution">
    <text evidence="2">The sequence shown here is derived from an EMBL/GenBank/DDBJ whole genome shotgun (WGS) entry which is preliminary data.</text>
</comment>
<dbReference type="GO" id="GO:0000175">
    <property type="term" value="F:3'-5'-RNA exonuclease activity"/>
    <property type="evidence" value="ECO:0007669"/>
    <property type="project" value="TreeGrafter"/>
</dbReference>
<dbReference type="OrthoDB" id="2866996at2759"/>
<dbReference type="AlphaFoldDB" id="A0A830HLS3"/>
<gene>
    <name evidence="2" type="ORF">PPROV_000549400</name>
</gene>
<dbReference type="InterPro" id="IPR036691">
    <property type="entry name" value="Endo/exonu/phosph_ase_sf"/>
</dbReference>
<organism evidence="2 3">
    <name type="scientific">Pycnococcus provasolii</name>
    <dbReference type="NCBI Taxonomy" id="41880"/>
    <lineage>
        <taxon>Eukaryota</taxon>
        <taxon>Viridiplantae</taxon>
        <taxon>Chlorophyta</taxon>
        <taxon>Pseudoscourfieldiophyceae</taxon>
        <taxon>Pseudoscourfieldiales</taxon>
        <taxon>Pycnococcaceae</taxon>
        <taxon>Pycnococcus</taxon>
    </lineage>
</organism>
<sequence length="489" mass="53710">MFHIHVTPTARLVSCRLEQVVLSQSIPRSAPLSLRKVCLSSFQRSSSSSSAFLNFSGNKRLHTSTAAVCSNASPSWPSLPSIPSTALRHHHHRPFSHSRKSFATFAVPMSELSANQHVVATYNVLSSSLCEPDYYSHCDPANLLPANRLEKLKALLSNEMDQGTILCLQEVSELWAAQLHALFQANGYHFVHRLYGSPFNGYMGVGIAFPNARYELEDADIVRVSNTRKWPRAPLPSDAPWAVASRAVVGALKGTTRLLLRKKPAKPPIVPVEYAKRRFNALVSVRLAMRDGNGSAPNLVVATYHMPCAFFAPPVMNMHVALCARRAIEFAKDDALVLCGDFNIKPHEPGYRILTEGCMSDDENAEHAAACEKSGIADDWAPALDKSLGGAFRSAYVEQLGLEPDFTNYAMNFKDTGPFIDTLDYILVRDGMSLKSTESGGMVATGVKTRMEVTDVRALPHRKEVTDGPYPNDTELSDHAMLKANLTIT</sequence>
<protein>
    <recommendedName>
        <fullName evidence="1">Endonuclease/exonuclease/phosphatase domain-containing protein</fullName>
    </recommendedName>
</protein>
<dbReference type="EMBL" id="BNJQ01000014">
    <property type="protein sequence ID" value="GHP06750.1"/>
    <property type="molecule type" value="Genomic_DNA"/>
</dbReference>
<dbReference type="Gene3D" id="3.60.10.10">
    <property type="entry name" value="Endonuclease/exonuclease/phosphatase"/>
    <property type="match status" value="1"/>
</dbReference>
<dbReference type="Proteomes" id="UP000660262">
    <property type="component" value="Unassembled WGS sequence"/>
</dbReference>
<feature type="domain" description="Endonuclease/exonuclease/phosphatase" evidence="1">
    <location>
        <begin position="120"/>
        <end position="441"/>
    </location>
</feature>
<accession>A0A830HLS3</accession>
<dbReference type="PANTHER" id="PTHR12121:SF101">
    <property type="entry name" value="ENDONUCLEASE_EXONUCLEASE_PHOSPHATASE DOMAIN-CONTAINING PROTEIN"/>
    <property type="match status" value="1"/>
</dbReference>
<keyword evidence="3" id="KW-1185">Reference proteome</keyword>
<name>A0A830HLS3_9CHLO</name>
<evidence type="ECO:0000259" key="1">
    <source>
        <dbReference type="Pfam" id="PF03372"/>
    </source>
</evidence>
<evidence type="ECO:0000313" key="3">
    <source>
        <dbReference type="Proteomes" id="UP000660262"/>
    </source>
</evidence>
<evidence type="ECO:0000313" key="2">
    <source>
        <dbReference type="EMBL" id="GHP06750.1"/>
    </source>
</evidence>
<dbReference type="PANTHER" id="PTHR12121">
    <property type="entry name" value="CARBON CATABOLITE REPRESSOR PROTEIN 4"/>
    <property type="match status" value="1"/>
</dbReference>
<reference evidence="2" key="1">
    <citation type="submission" date="2020-10" db="EMBL/GenBank/DDBJ databases">
        <title>Unveiling of a novel bifunctional photoreceptor, Dualchrome1, isolated from a cosmopolitan green alga.</title>
        <authorList>
            <person name="Suzuki S."/>
            <person name="Kawachi M."/>
        </authorList>
    </citation>
    <scope>NUCLEOTIDE SEQUENCE</scope>
    <source>
        <strain evidence="2">NIES 2893</strain>
    </source>
</reference>
<dbReference type="SUPFAM" id="SSF56219">
    <property type="entry name" value="DNase I-like"/>
    <property type="match status" value="1"/>
</dbReference>
<proteinExistence type="predicted"/>